<gene>
    <name evidence="5" type="ORF">SELMODRAFT_172293</name>
</gene>
<dbReference type="InParanoid" id="D8RKU8"/>
<evidence type="ECO:0000313" key="5">
    <source>
        <dbReference type="EMBL" id="EFJ27507.1"/>
    </source>
</evidence>
<sequence length="308" mass="34443">MEPIKSRVLVVGCTGYIGRLMAQASLDLNHPTYLLVRPDVVHDIRRVEIVLGFKAQGAKLLEGSLDDNESLLAALKQVDVVVSAMAENRLLSQLKLVEAIKQAGNIKRFLPSEFGMDPDRMHHALKPGNHVFESKREVRRAVEAAGIPHTFVSANCFAGYFLSSLAQFAQFMPPKEKVFIYGDGTAKVVWVVEADVGRYALSTVDDPRAVNKTIYIRPPANVLSQKEVVEMWEEMSGVTLVKCHIPEEDFLRDLQGPPSPKNEALSIFYHVFYKGECSNFDISDDVSASHLYPHIDYMSASSYLKRFL</sequence>
<dbReference type="GO" id="GO:0010283">
    <property type="term" value="F:pinoresinol reductase activity"/>
    <property type="evidence" value="ECO:0007669"/>
    <property type="project" value="UniProtKB-ARBA"/>
</dbReference>
<evidence type="ECO:0000259" key="4">
    <source>
        <dbReference type="Pfam" id="PF05368"/>
    </source>
</evidence>
<proteinExistence type="inferred from homology"/>
<dbReference type="Gene3D" id="3.40.50.720">
    <property type="entry name" value="NAD(P)-binding Rossmann-like Domain"/>
    <property type="match status" value="1"/>
</dbReference>
<dbReference type="Gramene" id="EFJ27507">
    <property type="protein sequence ID" value="EFJ27507"/>
    <property type="gene ID" value="SELMODRAFT_172293"/>
</dbReference>
<dbReference type="Pfam" id="PF05368">
    <property type="entry name" value="NmrA"/>
    <property type="match status" value="1"/>
</dbReference>
<dbReference type="GO" id="GO:0050664">
    <property type="term" value="F:oxidoreductase activity, acting on NAD(P)H, oxygen as acceptor"/>
    <property type="evidence" value="ECO:0000318"/>
    <property type="project" value="GO_Central"/>
</dbReference>
<dbReference type="InterPro" id="IPR008030">
    <property type="entry name" value="NmrA-like"/>
</dbReference>
<dbReference type="eggNOG" id="ENOG502QQTV">
    <property type="taxonomic scope" value="Eukaryota"/>
</dbReference>
<name>D8RKU8_SELML</name>
<dbReference type="GO" id="GO:0009807">
    <property type="term" value="P:lignan biosynthetic process"/>
    <property type="evidence" value="ECO:0000318"/>
    <property type="project" value="GO_Central"/>
</dbReference>
<accession>D8RKU8</accession>
<dbReference type="KEGG" id="smo:SELMODRAFT_172293"/>
<dbReference type="OrthoDB" id="419598at2759"/>
<organism evidence="6">
    <name type="scientific">Selaginella moellendorffii</name>
    <name type="common">Spikemoss</name>
    <dbReference type="NCBI Taxonomy" id="88036"/>
    <lineage>
        <taxon>Eukaryota</taxon>
        <taxon>Viridiplantae</taxon>
        <taxon>Streptophyta</taxon>
        <taxon>Embryophyta</taxon>
        <taxon>Tracheophyta</taxon>
        <taxon>Lycopodiopsida</taxon>
        <taxon>Selaginellales</taxon>
        <taxon>Selaginellaceae</taxon>
        <taxon>Selaginella</taxon>
    </lineage>
</organism>
<dbReference type="EMBL" id="GL377582">
    <property type="protein sequence ID" value="EFJ27507.1"/>
    <property type="molecule type" value="Genomic_DNA"/>
</dbReference>
<dbReference type="CDD" id="cd05259">
    <property type="entry name" value="PCBER_SDR_a"/>
    <property type="match status" value="1"/>
</dbReference>
<comment type="similarity">
    <text evidence="1">Belongs to the NmrA-type oxidoreductase family. Isoflavone reductase subfamily.</text>
</comment>
<dbReference type="InterPro" id="IPR045312">
    <property type="entry name" value="PCBER-like"/>
</dbReference>
<dbReference type="InterPro" id="IPR050608">
    <property type="entry name" value="NmrA-type/Isoflavone_red_sf"/>
</dbReference>
<dbReference type="STRING" id="88036.D8RKU8"/>
<evidence type="ECO:0000256" key="3">
    <source>
        <dbReference type="ARBA" id="ARBA00023002"/>
    </source>
</evidence>
<dbReference type="Gene3D" id="3.90.25.10">
    <property type="entry name" value="UDP-galactose 4-epimerase, domain 1"/>
    <property type="match status" value="1"/>
</dbReference>
<dbReference type="OMA" id="GISHFYH"/>
<dbReference type="Proteomes" id="UP000001514">
    <property type="component" value="Unassembled WGS sequence"/>
</dbReference>
<dbReference type="PANTHER" id="PTHR43349">
    <property type="entry name" value="PINORESINOL REDUCTASE-RELATED"/>
    <property type="match status" value="1"/>
</dbReference>
<dbReference type="PANTHER" id="PTHR43349:SF4">
    <property type="entry name" value="PINORESINOL REDUCTASE 1-RELATED"/>
    <property type="match status" value="1"/>
</dbReference>
<reference evidence="5 6" key="1">
    <citation type="journal article" date="2011" name="Science">
        <title>The Selaginella genome identifies genetic changes associated with the evolution of vascular plants.</title>
        <authorList>
            <person name="Banks J.A."/>
            <person name="Nishiyama T."/>
            <person name="Hasebe M."/>
            <person name="Bowman J.L."/>
            <person name="Gribskov M."/>
            <person name="dePamphilis C."/>
            <person name="Albert V.A."/>
            <person name="Aono N."/>
            <person name="Aoyama T."/>
            <person name="Ambrose B.A."/>
            <person name="Ashton N.W."/>
            <person name="Axtell M.J."/>
            <person name="Barker E."/>
            <person name="Barker M.S."/>
            <person name="Bennetzen J.L."/>
            <person name="Bonawitz N.D."/>
            <person name="Chapple C."/>
            <person name="Cheng C."/>
            <person name="Correa L.G."/>
            <person name="Dacre M."/>
            <person name="DeBarry J."/>
            <person name="Dreyer I."/>
            <person name="Elias M."/>
            <person name="Engstrom E.M."/>
            <person name="Estelle M."/>
            <person name="Feng L."/>
            <person name="Finet C."/>
            <person name="Floyd S.K."/>
            <person name="Frommer W.B."/>
            <person name="Fujita T."/>
            <person name="Gramzow L."/>
            <person name="Gutensohn M."/>
            <person name="Harholt J."/>
            <person name="Hattori M."/>
            <person name="Heyl A."/>
            <person name="Hirai T."/>
            <person name="Hiwatashi Y."/>
            <person name="Ishikawa M."/>
            <person name="Iwata M."/>
            <person name="Karol K.G."/>
            <person name="Koehler B."/>
            <person name="Kolukisaoglu U."/>
            <person name="Kubo M."/>
            <person name="Kurata T."/>
            <person name="Lalonde S."/>
            <person name="Li K."/>
            <person name="Li Y."/>
            <person name="Litt A."/>
            <person name="Lyons E."/>
            <person name="Manning G."/>
            <person name="Maruyama T."/>
            <person name="Michael T.P."/>
            <person name="Mikami K."/>
            <person name="Miyazaki S."/>
            <person name="Morinaga S."/>
            <person name="Murata T."/>
            <person name="Mueller-Roeber B."/>
            <person name="Nelson D.R."/>
            <person name="Obara M."/>
            <person name="Oguri Y."/>
            <person name="Olmstead R.G."/>
            <person name="Onodera N."/>
            <person name="Petersen B.L."/>
            <person name="Pils B."/>
            <person name="Prigge M."/>
            <person name="Rensing S.A."/>
            <person name="Riano-Pachon D.M."/>
            <person name="Roberts A.W."/>
            <person name="Sato Y."/>
            <person name="Scheller H.V."/>
            <person name="Schulz B."/>
            <person name="Schulz C."/>
            <person name="Shakirov E.V."/>
            <person name="Shibagaki N."/>
            <person name="Shinohara N."/>
            <person name="Shippen D.E."/>
            <person name="Soerensen I."/>
            <person name="Sotooka R."/>
            <person name="Sugimoto N."/>
            <person name="Sugita M."/>
            <person name="Sumikawa N."/>
            <person name="Tanurdzic M."/>
            <person name="Theissen G."/>
            <person name="Ulvskov P."/>
            <person name="Wakazuki S."/>
            <person name="Weng J.K."/>
            <person name="Willats W.W."/>
            <person name="Wipf D."/>
            <person name="Wolf P.G."/>
            <person name="Yang L."/>
            <person name="Zimmer A.D."/>
            <person name="Zhu Q."/>
            <person name="Mitros T."/>
            <person name="Hellsten U."/>
            <person name="Loque D."/>
            <person name="Otillar R."/>
            <person name="Salamov A."/>
            <person name="Schmutz J."/>
            <person name="Shapiro H."/>
            <person name="Lindquist E."/>
            <person name="Lucas S."/>
            <person name="Rokhsar D."/>
            <person name="Grigoriev I.V."/>
        </authorList>
    </citation>
    <scope>NUCLEOTIDE SEQUENCE [LARGE SCALE GENOMIC DNA]</scope>
</reference>
<feature type="domain" description="NmrA-like" evidence="4">
    <location>
        <begin position="5"/>
        <end position="304"/>
    </location>
</feature>
<keyword evidence="2" id="KW-0521">NADP</keyword>
<dbReference type="SUPFAM" id="SSF51735">
    <property type="entry name" value="NAD(P)-binding Rossmann-fold domains"/>
    <property type="match status" value="1"/>
</dbReference>
<evidence type="ECO:0000256" key="1">
    <source>
        <dbReference type="ARBA" id="ARBA00005725"/>
    </source>
</evidence>
<dbReference type="AlphaFoldDB" id="D8RKU8"/>
<protein>
    <recommendedName>
        <fullName evidence="4">NmrA-like domain-containing protein</fullName>
    </recommendedName>
</protein>
<evidence type="ECO:0000256" key="2">
    <source>
        <dbReference type="ARBA" id="ARBA00022857"/>
    </source>
</evidence>
<evidence type="ECO:0000313" key="6">
    <source>
        <dbReference type="Proteomes" id="UP000001514"/>
    </source>
</evidence>
<dbReference type="FunCoup" id="D8RKU8">
    <property type="interactions" value="113"/>
</dbReference>
<dbReference type="HOGENOM" id="CLU_060833_0_1_1"/>
<keyword evidence="6" id="KW-1185">Reference proteome</keyword>
<keyword evidence="3" id="KW-0560">Oxidoreductase</keyword>
<dbReference type="InterPro" id="IPR036291">
    <property type="entry name" value="NAD(P)-bd_dom_sf"/>
</dbReference>